<dbReference type="EMBL" id="HBGF01032044">
    <property type="protein sequence ID" value="CAD9129017.1"/>
    <property type="molecule type" value="Transcribed_RNA"/>
</dbReference>
<sequence length="117" mass="12700">MCHFGGNAAKSCKGCTDRSYSSTVHCCLIVGSERAKGHAGVDAEKMRCEIVVVEGWAPGSTVFGVDWASVLRSKVAKRQKRSARIGEVVNGDHVCFRCRTVRRQQGSDALADDATRR</sequence>
<accession>A0A7S1ME72</accession>
<proteinExistence type="predicted"/>
<dbReference type="AlphaFoldDB" id="A0A7S1ME72"/>
<gene>
    <name evidence="1" type="ORF">NDES1114_LOCUS21414</name>
</gene>
<organism evidence="1">
    <name type="scientific">Neobodo designis</name>
    <name type="common">Flagellated protozoan</name>
    <name type="synonym">Bodo designis</name>
    <dbReference type="NCBI Taxonomy" id="312471"/>
    <lineage>
        <taxon>Eukaryota</taxon>
        <taxon>Discoba</taxon>
        <taxon>Euglenozoa</taxon>
        <taxon>Kinetoplastea</taxon>
        <taxon>Metakinetoplastina</taxon>
        <taxon>Neobodonida</taxon>
        <taxon>Neobodo</taxon>
    </lineage>
</organism>
<evidence type="ECO:0000313" key="1">
    <source>
        <dbReference type="EMBL" id="CAD9129017.1"/>
    </source>
</evidence>
<reference evidence="1" key="1">
    <citation type="submission" date="2021-01" db="EMBL/GenBank/DDBJ databases">
        <authorList>
            <person name="Corre E."/>
            <person name="Pelletier E."/>
            <person name="Niang G."/>
            <person name="Scheremetjew M."/>
            <person name="Finn R."/>
            <person name="Kale V."/>
            <person name="Holt S."/>
            <person name="Cochrane G."/>
            <person name="Meng A."/>
            <person name="Brown T."/>
            <person name="Cohen L."/>
        </authorList>
    </citation>
    <scope>NUCLEOTIDE SEQUENCE</scope>
    <source>
        <strain evidence="1">CCAP 1951/1</strain>
    </source>
</reference>
<name>A0A7S1ME72_NEODS</name>
<protein>
    <submittedName>
        <fullName evidence="1">Uncharacterized protein</fullName>
    </submittedName>
</protein>